<evidence type="ECO:0000256" key="5">
    <source>
        <dbReference type="SAM" id="SignalP"/>
    </source>
</evidence>
<dbReference type="Pfam" id="PF01547">
    <property type="entry name" value="SBP_bac_1"/>
    <property type="match status" value="1"/>
</dbReference>
<keyword evidence="3 5" id="KW-0732">Signal</keyword>
<dbReference type="GO" id="GO:0015768">
    <property type="term" value="P:maltose transport"/>
    <property type="evidence" value="ECO:0007669"/>
    <property type="project" value="TreeGrafter"/>
</dbReference>
<evidence type="ECO:0000313" key="7">
    <source>
        <dbReference type="Proteomes" id="UP000553776"/>
    </source>
</evidence>
<dbReference type="EMBL" id="JACJVR010000130">
    <property type="protein sequence ID" value="MBB6695557.1"/>
    <property type="molecule type" value="Genomic_DNA"/>
</dbReference>
<evidence type="ECO:0000313" key="6">
    <source>
        <dbReference type="EMBL" id="MBB6695557.1"/>
    </source>
</evidence>
<dbReference type="GO" id="GO:1901982">
    <property type="term" value="F:maltose binding"/>
    <property type="evidence" value="ECO:0007669"/>
    <property type="project" value="TreeGrafter"/>
</dbReference>
<proteinExistence type="inferred from homology"/>
<dbReference type="GO" id="GO:0055052">
    <property type="term" value="C:ATP-binding cassette (ABC) transporter complex, substrate-binding subunit-containing"/>
    <property type="evidence" value="ECO:0007669"/>
    <property type="project" value="TreeGrafter"/>
</dbReference>
<protein>
    <submittedName>
        <fullName evidence="6">Sugar ABC transporter substrate-binding protein</fullName>
    </submittedName>
</protein>
<keyword evidence="7" id="KW-1185">Reference proteome</keyword>
<dbReference type="Proteomes" id="UP000553776">
    <property type="component" value="Unassembled WGS sequence"/>
</dbReference>
<dbReference type="Gene3D" id="3.40.190.10">
    <property type="entry name" value="Periplasmic binding protein-like II"/>
    <property type="match status" value="1"/>
</dbReference>
<evidence type="ECO:0000256" key="3">
    <source>
        <dbReference type="ARBA" id="ARBA00022729"/>
    </source>
</evidence>
<dbReference type="RefSeq" id="WP_185139507.1">
    <property type="nucleotide sequence ID" value="NZ_JACJVR010000130.1"/>
</dbReference>
<dbReference type="PANTHER" id="PTHR30061">
    <property type="entry name" value="MALTOSE-BINDING PERIPLASMIC PROTEIN"/>
    <property type="match status" value="1"/>
</dbReference>
<dbReference type="SUPFAM" id="SSF53850">
    <property type="entry name" value="Periplasmic binding protein-like II"/>
    <property type="match status" value="1"/>
</dbReference>
<dbReference type="AlphaFoldDB" id="A0A841U4B7"/>
<feature type="chain" id="PRO_5038338806" evidence="5">
    <location>
        <begin position="20"/>
        <end position="467"/>
    </location>
</feature>
<evidence type="ECO:0000256" key="4">
    <source>
        <dbReference type="SAM" id="MobiDB-lite"/>
    </source>
</evidence>
<name>A0A841U4B7_9BACL</name>
<feature type="signal peptide" evidence="5">
    <location>
        <begin position="1"/>
        <end position="19"/>
    </location>
</feature>
<keyword evidence="2" id="KW-0813">Transport</keyword>
<dbReference type="GO" id="GO:0042956">
    <property type="term" value="P:maltodextrin transmembrane transport"/>
    <property type="evidence" value="ECO:0007669"/>
    <property type="project" value="TreeGrafter"/>
</dbReference>
<reference evidence="6 7" key="1">
    <citation type="submission" date="2020-08" db="EMBL/GenBank/DDBJ databases">
        <title>Cohnella phylogeny.</title>
        <authorList>
            <person name="Dunlap C."/>
        </authorList>
    </citation>
    <scope>NUCLEOTIDE SEQUENCE [LARGE SCALE GENOMIC DNA]</scope>
    <source>
        <strain evidence="6 7">DSM 25239</strain>
    </source>
</reference>
<comment type="similarity">
    <text evidence="1">Belongs to the bacterial solute-binding protein 1 family.</text>
</comment>
<feature type="compositionally biased region" description="Low complexity" evidence="4">
    <location>
        <begin position="32"/>
        <end position="47"/>
    </location>
</feature>
<dbReference type="CDD" id="cd13585">
    <property type="entry name" value="PBP2_TMBP_like"/>
    <property type="match status" value="1"/>
</dbReference>
<accession>A0A841U4B7</accession>
<sequence>MIKQVGTAALVGALTVAVAACGSGGGNGGGSAASPTGSSEAASSAPASAKPAGKIKLSYWTGDRHDQDYIKEIVQKFNDTNPDGIEVEMVVKTDDFNQAIDLAFSSGQAPDLIRVKENTIQPWAKKGYLEPIDSYLTDEFKRKFPAIPDFNVIDGKTYSLPNYGSTIRLVYNKDLFKKAGIAELPKTLAEMVEDAKKLTAAGKADGAYGFAQNFKSTQSALFRSARVIAEASGYGGLGYDFKTARYDWNGYKEIIQAFKQMVDDGSTMPGMESLDIDPLRAQFAEGKIGMYLSFSSEPGVYKDQFPAKIDWAAAPAPTIDGTVKGKTSLLGGQWLAISAQSKNKDAAWKFMQYMYGDDILKTYQEKGFGLSMVPEIAKIAGKPNIVGIDGFLPTENDGTWPLEPTSAIKVEGELATDVFFKYMLSGGDLDAMIQDLNKRYNDALDKAIAAGEAKAEPDPGFDPMKIR</sequence>
<dbReference type="PROSITE" id="PS51257">
    <property type="entry name" value="PROKAR_LIPOPROTEIN"/>
    <property type="match status" value="1"/>
</dbReference>
<organism evidence="6 7">
    <name type="scientific">Cohnella xylanilytica</name>
    <dbReference type="NCBI Taxonomy" id="557555"/>
    <lineage>
        <taxon>Bacteria</taxon>
        <taxon>Bacillati</taxon>
        <taxon>Bacillota</taxon>
        <taxon>Bacilli</taxon>
        <taxon>Bacillales</taxon>
        <taxon>Paenibacillaceae</taxon>
        <taxon>Cohnella</taxon>
    </lineage>
</organism>
<gene>
    <name evidence="6" type="ORF">H7B90_29620</name>
</gene>
<evidence type="ECO:0000256" key="2">
    <source>
        <dbReference type="ARBA" id="ARBA00022448"/>
    </source>
</evidence>
<dbReference type="InterPro" id="IPR006059">
    <property type="entry name" value="SBP"/>
</dbReference>
<evidence type="ECO:0000256" key="1">
    <source>
        <dbReference type="ARBA" id="ARBA00008520"/>
    </source>
</evidence>
<dbReference type="PANTHER" id="PTHR30061:SF50">
    <property type="entry name" value="MALTOSE_MALTODEXTRIN-BINDING PERIPLASMIC PROTEIN"/>
    <property type="match status" value="1"/>
</dbReference>
<feature type="region of interest" description="Disordered" evidence="4">
    <location>
        <begin position="25"/>
        <end position="47"/>
    </location>
</feature>
<comment type="caution">
    <text evidence="6">The sequence shown here is derived from an EMBL/GenBank/DDBJ whole genome shotgun (WGS) entry which is preliminary data.</text>
</comment>